<dbReference type="OrthoDB" id="1930084at2759"/>
<evidence type="ECO:0000313" key="1">
    <source>
        <dbReference type="EMBL" id="KGG52763.1"/>
    </source>
</evidence>
<dbReference type="GeneID" id="25258355"/>
<dbReference type="HOGENOM" id="CLU_2146467_0_0_1"/>
<dbReference type="RefSeq" id="XP_013239199.1">
    <property type="nucleotide sequence ID" value="XM_013383745.1"/>
</dbReference>
<dbReference type="Proteomes" id="UP000029725">
    <property type="component" value="Unassembled WGS sequence"/>
</dbReference>
<dbReference type="EMBL" id="JMKJ01000042">
    <property type="protein sequence ID" value="KGG52763.1"/>
    <property type="molecule type" value="Genomic_DNA"/>
</dbReference>
<organism evidence="1 2">
    <name type="scientific">Mitosporidium daphniae</name>
    <dbReference type="NCBI Taxonomy" id="1485682"/>
    <lineage>
        <taxon>Eukaryota</taxon>
        <taxon>Fungi</taxon>
        <taxon>Fungi incertae sedis</taxon>
        <taxon>Microsporidia</taxon>
        <taxon>Mitosporidium</taxon>
    </lineage>
</organism>
<sequence>MPVWRHSDHSLERTELLLSVTLNTPHFRCGNVAAIMEISETMERTFKIFNAAAAVGSHTHPFRIHEILLSGDHLSNTSYEPNTASGAFTNKRWTVVSGATCMVSLNAVARVK</sequence>
<name>A0A098VUG5_9MICR</name>
<dbReference type="AlphaFoldDB" id="A0A098VUG5"/>
<accession>A0A098VUG5</accession>
<protein>
    <submittedName>
        <fullName evidence="1">Uncharacterized protein</fullName>
    </submittedName>
</protein>
<evidence type="ECO:0000313" key="2">
    <source>
        <dbReference type="Proteomes" id="UP000029725"/>
    </source>
</evidence>
<dbReference type="VEuPathDB" id="MicrosporidiaDB:DI09_138p70"/>
<proteinExistence type="predicted"/>
<comment type="caution">
    <text evidence="1">The sequence shown here is derived from an EMBL/GenBank/DDBJ whole genome shotgun (WGS) entry which is preliminary data.</text>
</comment>
<gene>
    <name evidence="1" type="ORF">DI09_138p70</name>
</gene>
<reference evidence="1 2" key="1">
    <citation type="submission" date="2014-04" db="EMBL/GenBank/DDBJ databases">
        <title>A new species of microsporidia sheds light on the evolution of extreme parasitism.</title>
        <authorList>
            <person name="Haag K.L."/>
            <person name="James T.Y."/>
            <person name="Larsson R."/>
            <person name="Schaer T.M."/>
            <person name="Refardt D."/>
            <person name="Pombert J.-F."/>
            <person name="Ebert D."/>
        </authorList>
    </citation>
    <scope>NUCLEOTIDE SEQUENCE [LARGE SCALE GENOMIC DNA]</scope>
    <source>
        <strain evidence="1 2">UGP3</strain>
        <tissue evidence="1">Spores</tissue>
    </source>
</reference>
<keyword evidence="2" id="KW-1185">Reference proteome</keyword>